<feature type="compositionally biased region" description="Low complexity" evidence="6">
    <location>
        <begin position="287"/>
        <end position="296"/>
    </location>
</feature>
<feature type="region of interest" description="Disordered" evidence="6">
    <location>
        <begin position="183"/>
        <end position="225"/>
    </location>
</feature>
<dbReference type="PANTHER" id="PTHR18902:SF26">
    <property type="entry name" value="GOLGIN SUBFAMILY A MEMBER 3"/>
    <property type="match status" value="1"/>
</dbReference>
<keyword evidence="3" id="KW-0597">Phosphoprotein</keyword>
<dbReference type="Ensembl" id="ENSSRHT00000027767.1">
    <property type="protein sequence ID" value="ENSSRHP00000026971.1"/>
    <property type="gene ID" value="ENSSRHG00000013087.1"/>
</dbReference>
<keyword evidence="4 5" id="KW-0175">Coiled coil</keyword>
<keyword evidence="8" id="KW-1185">Reference proteome</keyword>
<feature type="coiled-coil region" evidence="5">
    <location>
        <begin position="980"/>
        <end position="1274"/>
    </location>
</feature>
<dbReference type="InterPro" id="IPR051841">
    <property type="entry name" value="MT-Golgi_org_protein"/>
</dbReference>
<evidence type="ECO:0000256" key="4">
    <source>
        <dbReference type="ARBA" id="ARBA00023054"/>
    </source>
</evidence>
<feature type="region of interest" description="Disordered" evidence="6">
    <location>
        <begin position="1371"/>
        <end position="1418"/>
    </location>
</feature>
<keyword evidence="2" id="KW-0963">Cytoplasm</keyword>
<accession>A0A673HL72</accession>
<dbReference type="GO" id="GO:0005737">
    <property type="term" value="C:cytoplasm"/>
    <property type="evidence" value="ECO:0007669"/>
    <property type="project" value="UniProtKB-SubCell"/>
</dbReference>
<evidence type="ECO:0000256" key="3">
    <source>
        <dbReference type="ARBA" id="ARBA00022553"/>
    </source>
</evidence>
<proteinExistence type="predicted"/>
<dbReference type="Proteomes" id="UP000472270">
    <property type="component" value="Unassembled WGS sequence"/>
</dbReference>
<dbReference type="PANTHER" id="PTHR18902">
    <property type="entry name" value="NUCLEAR MITOTIC APPARATUS PROTEIN 1-RELATED"/>
    <property type="match status" value="1"/>
</dbReference>
<evidence type="ECO:0000256" key="6">
    <source>
        <dbReference type="SAM" id="MobiDB-lite"/>
    </source>
</evidence>
<feature type="region of interest" description="Disordered" evidence="6">
    <location>
        <begin position="343"/>
        <end position="374"/>
    </location>
</feature>
<evidence type="ECO:0000313" key="7">
    <source>
        <dbReference type="Ensembl" id="ENSSRHP00000026971.1"/>
    </source>
</evidence>
<gene>
    <name evidence="7" type="primary">LOC107741281</name>
</gene>
<comment type="subcellular location">
    <subcellularLocation>
        <location evidence="1">Cytoplasm</location>
    </subcellularLocation>
</comment>
<organism evidence="7 8">
    <name type="scientific">Sinocyclocheilus rhinocerous</name>
    <dbReference type="NCBI Taxonomy" id="307959"/>
    <lineage>
        <taxon>Eukaryota</taxon>
        <taxon>Metazoa</taxon>
        <taxon>Chordata</taxon>
        <taxon>Craniata</taxon>
        <taxon>Vertebrata</taxon>
        <taxon>Euteleostomi</taxon>
        <taxon>Actinopterygii</taxon>
        <taxon>Neopterygii</taxon>
        <taxon>Teleostei</taxon>
        <taxon>Ostariophysi</taxon>
        <taxon>Cypriniformes</taxon>
        <taxon>Cyprinidae</taxon>
        <taxon>Cyprininae</taxon>
        <taxon>Sinocyclocheilus</taxon>
    </lineage>
</organism>
<protein>
    <submittedName>
        <fullName evidence="7">Golgin subfamily A member 3-like</fullName>
    </submittedName>
</protein>
<name>A0A673HL72_9TELE</name>
<evidence type="ECO:0000256" key="1">
    <source>
        <dbReference type="ARBA" id="ARBA00004496"/>
    </source>
</evidence>
<feature type="region of interest" description="Disordered" evidence="6">
    <location>
        <begin position="274"/>
        <end position="296"/>
    </location>
</feature>
<feature type="coiled-coil region" evidence="5">
    <location>
        <begin position="643"/>
        <end position="950"/>
    </location>
</feature>
<feature type="compositionally biased region" description="Basic and acidic residues" evidence="6">
    <location>
        <begin position="205"/>
        <end position="216"/>
    </location>
</feature>
<evidence type="ECO:0000313" key="8">
    <source>
        <dbReference type="Proteomes" id="UP000472270"/>
    </source>
</evidence>
<sequence length="1418" mass="159549">MLIDMLYWLVKHKQNLSAPLSIKLFAESLLFVLGHVRADLLPNGEAVVEGQETRGGSTPPLATPSPGSRLADSPLSAELDPGLASFPDSLEKSEAALAEGSVHKGDALQSLRLSIPMQETELCKHMILDNPPNHRLPFGDRPFSTLDPELMLHPEGLPRASTVAMTKEYSFLRTSVPRGPKLGSLGIPFSKEKKSKSSRSSKIHSLADYRTSESDAKSAGTSGGVVSASADSSFSSLHSTISSVSTVSEISISSETNTHLESSQLIRDNISEVDGSESGFKADGNDSDSSSYSSVSTPGTYNMLAAIVNRPKAPYTVEGREIAPEAMGHFPSLQEVLQAATEERHMEELEQEREGSVEPRSRRDSFSSSVSYGSSVMGTHDDMLQVLKEKMRLEGQLESLSSEANLALKEKTELQAQLATVAAQLQAQVEQTQASHEKQSTLTSEVTTLRSNCSALEKAMVELQSNLEGKNASLASLGNDLQLAEEQYQRLMVKVEEMQQSLNTKDNTVSELRQQMGGLQAQLQRVQSERNALQSRLKTSQAEVDSLQQLRLWYQQQLTLAQEARVRLQGEMANMQAGQMTQIGVLENLKMENVTLSHKLTETKHQSIKEKERIAVQLQSIEADMLTQEAAIHQIQGAKSMVEEDLQHKLEEFEEEREHLLKLANTATTLERELEQVKLILSQKDAQLELLQREHLELMKQLTTTQETLQTKEQALNQLEARYQELQAQLEELQTDATAKEETLQYLQNEKIVLEVALQAARADKSELDEGAERLGEEVLVASDTLDQLKQELQVKATQVRGLNMSDNGTLKKQAQKLKEQFMQQKVMVEAYRRDASSKDQLISELKASKKRLVAEVKDLKQELLKMEGEKKSSEQEQARLQKEVERVHQQMNGLEAHLQSVQTARDQLDSQLQSLQFDQNQLAAVTEENENLKKRIEQMQDEARKAISEQKVRMKRIGTDLTSAQKEMKAKHKAYENAVGILSRRLQEALAAKETAEAELDKLRAQVSEGGNSQELQLQESRNFKKRIRRLEDANKKLALELEHEKGKLSGLGKSHSALREHANILEAALAKREADLVQLNLQVQAVLKRKEEEDQQMRQLVQTLQAALEKEKIKVKDLTEQVAEAKLEAAHNRRHYRAAMLELSEIKKDLQAKEELIKTLQKEAKTLAAQDEKHSEEVSHFQEQLADAHTQLQILQKQLDDELNKQPLTNQEVEDLKWEVEQRQREIETQKQQLEMVEQCHQSEMDILQDTLQRIKVELEMVQEELNDTRKDKFMLQAKVGELRNSMTTVLQQNNQLKQDLKNGRLRKRMDLKGESTPVTPVKIPDCPVPASLLDELLKPSTSVNKEPLNNLHNCLKQLKQEMDSLQKQMEEHTVTVTSLASAEEELQKLGLHDNSSNDLPNKEENDKIQGEMQPS</sequence>
<evidence type="ECO:0000256" key="2">
    <source>
        <dbReference type="ARBA" id="ARBA00022490"/>
    </source>
</evidence>
<feature type="region of interest" description="Disordered" evidence="6">
    <location>
        <begin position="48"/>
        <end position="74"/>
    </location>
</feature>
<reference evidence="7" key="2">
    <citation type="submission" date="2025-09" db="UniProtKB">
        <authorList>
            <consortium name="Ensembl"/>
        </authorList>
    </citation>
    <scope>IDENTIFICATION</scope>
</reference>
<feature type="coiled-coil region" evidence="5">
    <location>
        <begin position="383"/>
        <end position="550"/>
    </location>
</feature>
<feature type="compositionally biased region" description="Basic and acidic residues" evidence="6">
    <location>
        <begin position="343"/>
        <end position="365"/>
    </location>
</feature>
<reference evidence="7" key="1">
    <citation type="submission" date="2025-08" db="UniProtKB">
        <authorList>
            <consortium name="Ensembl"/>
        </authorList>
    </citation>
    <scope>IDENTIFICATION</scope>
</reference>
<feature type="compositionally biased region" description="Basic residues" evidence="6">
    <location>
        <begin position="193"/>
        <end position="202"/>
    </location>
</feature>
<dbReference type="Gene3D" id="1.10.287.1490">
    <property type="match status" value="1"/>
</dbReference>
<feature type="compositionally biased region" description="Basic and acidic residues" evidence="6">
    <location>
        <begin position="1403"/>
        <end position="1412"/>
    </location>
</feature>
<evidence type="ECO:0000256" key="5">
    <source>
        <dbReference type="SAM" id="Coils"/>
    </source>
</evidence>